<evidence type="ECO:0000256" key="3">
    <source>
        <dbReference type="ARBA" id="ARBA00023163"/>
    </source>
</evidence>
<dbReference type="Pfam" id="PF12833">
    <property type="entry name" value="HTH_18"/>
    <property type="match status" value="1"/>
</dbReference>
<evidence type="ECO:0000256" key="4">
    <source>
        <dbReference type="SAM" id="MobiDB-lite"/>
    </source>
</evidence>
<evidence type="ECO:0000256" key="1">
    <source>
        <dbReference type="ARBA" id="ARBA00023015"/>
    </source>
</evidence>
<dbReference type="Gene3D" id="1.10.10.60">
    <property type="entry name" value="Homeodomain-like"/>
    <property type="match status" value="1"/>
</dbReference>
<accession>A0A1X0J4E5</accession>
<dbReference type="GO" id="GO:0005829">
    <property type="term" value="C:cytosol"/>
    <property type="evidence" value="ECO:0007669"/>
    <property type="project" value="TreeGrafter"/>
</dbReference>
<organism evidence="6 7">
    <name type="scientific">Mycolicibacterium rhodesiae</name>
    <name type="common">Mycobacterium rhodesiae</name>
    <dbReference type="NCBI Taxonomy" id="36814"/>
    <lineage>
        <taxon>Bacteria</taxon>
        <taxon>Bacillati</taxon>
        <taxon>Actinomycetota</taxon>
        <taxon>Actinomycetes</taxon>
        <taxon>Mycobacteriales</taxon>
        <taxon>Mycobacteriaceae</taxon>
        <taxon>Mycolicibacterium</taxon>
    </lineage>
</organism>
<dbReference type="PROSITE" id="PS01124">
    <property type="entry name" value="HTH_ARAC_FAMILY_2"/>
    <property type="match status" value="1"/>
</dbReference>
<feature type="domain" description="HTH araC/xylS-type" evidence="5">
    <location>
        <begin position="241"/>
        <end position="341"/>
    </location>
</feature>
<feature type="region of interest" description="Disordered" evidence="4">
    <location>
        <begin position="329"/>
        <end position="348"/>
    </location>
</feature>
<evidence type="ECO:0000313" key="7">
    <source>
        <dbReference type="Proteomes" id="UP000192534"/>
    </source>
</evidence>
<name>A0A1X0J4E5_MYCRH</name>
<keyword evidence="7" id="KW-1185">Reference proteome</keyword>
<dbReference type="AlphaFoldDB" id="A0A1X0J4E5"/>
<protein>
    <submittedName>
        <fullName evidence="6">AraC family transcriptional regulator</fullName>
    </submittedName>
</protein>
<evidence type="ECO:0000256" key="2">
    <source>
        <dbReference type="ARBA" id="ARBA00023125"/>
    </source>
</evidence>
<dbReference type="InterPro" id="IPR009057">
    <property type="entry name" value="Homeodomain-like_sf"/>
</dbReference>
<evidence type="ECO:0000259" key="5">
    <source>
        <dbReference type="PROSITE" id="PS01124"/>
    </source>
</evidence>
<dbReference type="PANTHER" id="PTHR47894">
    <property type="entry name" value="HTH-TYPE TRANSCRIPTIONAL REGULATOR GADX"/>
    <property type="match status" value="1"/>
</dbReference>
<dbReference type="GO" id="GO:0000976">
    <property type="term" value="F:transcription cis-regulatory region binding"/>
    <property type="evidence" value="ECO:0007669"/>
    <property type="project" value="TreeGrafter"/>
</dbReference>
<sequence length="348" mass="37877">MPSPMAPVWDVARSSAPGRHILETAVHHGLNPEICLSGTGLTSQGLRDPTSEMHASQELTMIRNLIGRLGDQPGLGTETGARYTFADMGILGYALISSPTVGDAIDVACRYAALSTVYLSLAAPELNNTEAVIGLDNAQVPPDVRRFLLERDFAMFLQILPPLMRGVDAPIAMRLEVADLQLPASLVEIDNVTVTVENAVRNALIVPADLVSQPMPAPDPQTAAICIRQCEELLNRRRTRRGISAWVRMRMIQDSTQIPSMATIARELCITDRTLHRHLAGEGTSYRALADEVRAALAAELLSSGLTVEETARRLGYSETAAFTRAHIRWNGRPPSESKRRGRSTAQT</sequence>
<keyword evidence="3" id="KW-0804">Transcription</keyword>
<dbReference type="PANTHER" id="PTHR47894:SF1">
    <property type="entry name" value="HTH-TYPE TRANSCRIPTIONAL REGULATOR VQSM"/>
    <property type="match status" value="1"/>
</dbReference>
<dbReference type="Proteomes" id="UP000192534">
    <property type="component" value="Unassembled WGS sequence"/>
</dbReference>
<dbReference type="GO" id="GO:0003700">
    <property type="term" value="F:DNA-binding transcription factor activity"/>
    <property type="evidence" value="ECO:0007669"/>
    <property type="project" value="InterPro"/>
</dbReference>
<gene>
    <name evidence="6" type="ORF">BST42_00360</name>
</gene>
<dbReference type="EMBL" id="MVIH01000001">
    <property type="protein sequence ID" value="ORB56914.1"/>
    <property type="molecule type" value="Genomic_DNA"/>
</dbReference>
<keyword evidence="1" id="KW-0805">Transcription regulation</keyword>
<comment type="caution">
    <text evidence="6">The sequence shown here is derived from an EMBL/GenBank/DDBJ whole genome shotgun (WGS) entry which is preliminary data.</text>
</comment>
<dbReference type="SMART" id="SM00342">
    <property type="entry name" value="HTH_ARAC"/>
    <property type="match status" value="1"/>
</dbReference>
<reference evidence="6 7" key="1">
    <citation type="submission" date="2016-12" db="EMBL/GenBank/DDBJ databases">
        <title>The new phylogeny of genus Mycobacterium.</title>
        <authorList>
            <person name="Tortoli E."/>
            <person name="Trovato A."/>
            <person name="Cirillo D.M."/>
        </authorList>
    </citation>
    <scope>NUCLEOTIDE SEQUENCE [LARGE SCALE GENOMIC DNA]</scope>
    <source>
        <strain evidence="6 7">DSM 44223</strain>
    </source>
</reference>
<evidence type="ECO:0000313" key="6">
    <source>
        <dbReference type="EMBL" id="ORB56914.1"/>
    </source>
</evidence>
<dbReference type="InterPro" id="IPR032687">
    <property type="entry name" value="AraC-type_N"/>
</dbReference>
<dbReference type="InterPro" id="IPR018060">
    <property type="entry name" value="HTH_AraC"/>
</dbReference>
<proteinExistence type="predicted"/>
<keyword evidence="2" id="KW-0238">DNA-binding</keyword>
<dbReference type="Pfam" id="PF12625">
    <property type="entry name" value="Arabinose_bd"/>
    <property type="match status" value="1"/>
</dbReference>
<dbReference type="SUPFAM" id="SSF46689">
    <property type="entry name" value="Homeodomain-like"/>
    <property type="match status" value="1"/>
</dbReference>